<keyword evidence="1" id="KW-1133">Transmembrane helix</keyword>
<keyword evidence="1" id="KW-0472">Membrane</keyword>
<dbReference type="InterPro" id="IPR018672">
    <property type="entry name" value="DUF2140"/>
</dbReference>
<organism evidence="2 3">
    <name type="scientific">Salicibibacter kimchii</name>
    <dbReference type="NCBI Taxonomy" id="2099786"/>
    <lineage>
        <taxon>Bacteria</taxon>
        <taxon>Bacillati</taxon>
        <taxon>Bacillota</taxon>
        <taxon>Bacilli</taxon>
        <taxon>Bacillales</taxon>
        <taxon>Bacillaceae</taxon>
        <taxon>Salicibibacter</taxon>
    </lineage>
</organism>
<evidence type="ECO:0000313" key="2">
    <source>
        <dbReference type="EMBL" id="AXF57722.1"/>
    </source>
</evidence>
<name>A0A345C3E1_9BACI</name>
<dbReference type="AlphaFoldDB" id="A0A345C3E1"/>
<keyword evidence="3" id="KW-1185">Reference proteome</keyword>
<dbReference type="Proteomes" id="UP000252100">
    <property type="component" value="Chromosome"/>
</dbReference>
<keyword evidence="1" id="KW-0812">Transmembrane</keyword>
<feature type="transmembrane region" description="Helical" evidence="1">
    <location>
        <begin position="12"/>
        <end position="31"/>
    </location>
</feature>
<dbReference type="Pfam" id="PF09911">
    <property type="entry name" value="DUF2140"/>
    <property type="match status" value="1"/>
</dbReference>
<protein>
    <submittedName>
        <fullName evidence="2">DUF2140 family protein</fullName>
    </submittedName>
</protein>
<dbReference type="KEGG" id="rue:DT065_18265"/>
<gene>
    <name evidence="2" type="ORF">DT065_18265</name>
</gene>
<proteinExistence type="predicted"/>
<reference evidence="2 3" key="1">
    <citation type="journal article" date="2018" name="J. Microbiol.">
        <title>Salicibibacter kimchii gen. nov., sp. nov., a moderately halophilic and alkalitolerant bacterium in the family Bacillaceae, isolated from kimchi.</title>
        <authorList>
            <person name="Jang J.Y."/>
            <person name="Oh Y.J."/>
            <person name="Lim S.K."/>
            <person name="Park H.K."/>
            <person name="Lee C."/>
            <person name="Kim J.Y."/>
            <person name="Lee M.A."/>
            <person name="Choi H.J."/>
        </authorList>
    </citation>
    <scope>NUCLEOTIDE SEQUENCE [LARGE SCALE GENOMIC DNA]</scope>
    <source>
        <strain evidence="2 3">NKC1-1</strain>
    </source>
</reference>
<evidence type="ECO:0000256" key="1">
    <source>
        <dbReference type="SAM" id="Phobius"/>
    </source>
</evidence>
<dbReference type="EMBL" id="CP031092">
    <property type="protein sequence ID" value="AXF57722.1"/>
    <property type="molecule type" value="Genomic_DNA"/>
</dbReference>
<evidence type="ECO:0000313" key="3">
    <source>
        <dbReference type="Proteomes" id="UP000252100"/>
    </source>
</evidence>
<accession>A0A345C3E1</accession>
<sequence>MQRMDRMNWKMAFFILIGINTAVIASFWLLLSPIGSDSAPEKIPEGEMPSQQEEVFFTAETSVDQIRSYMHSETGEAIDIHMEDGEIIFTGTYTFFGMDVDLNLHLVPTVAESGNLRLEENGIAIGPLNVPSSAVLRAVSEQADLPQFVHVYPQEGVIDVHLNDIDIGDNLYLRIAASGVEDGLIPLEGVYDDT</sequence>